<evidence type="ECO:0000256" key="9">
    <source>
        <dbReference type="HAMAP-Rule" id="MF_00210"/>
    </source>
</evidence>
<dbReference type="SUPFAM" id="SSF55205">
    <property type="entry name" value="EPT/RTPC-like"/>
    <property type="match status" value="1"/>
</dbReference>
<feature type="binding site" evidence="9">
    <location>
        <position position="21"/>
    </location>
    <ligand>
        <name>3-phosphoshikimate</name>
        <dbReference type="ChEBI" id="CHEBI:145989"/>
    </ligand>
</feature>
<accession>A0A0D6XSE2</accession>
<dbReference type="InterPro" id="IPR036968">
    <property type="entry name" value="Enolpyruvate_Tfrase_sf"/>
</dbReference>
<comment type="caution">
    <text evidence="9">Lacks conserved residue(s) required for the propagation of feature annotation.</text>
</comment>
<dbReference type="Gene3D" id="3.65.10.10">
    <property type="entry name" value="Enolpyruvate transferase domain"/>
    <property type="match status" value="2"/>
</dbReference>
<dbReference type="PROSITE" id="PS00885">
    <property type="entry name" value="EPSP_SYNTHASE_2"/>
    <property type="match status" value="1"/>
</dbReference>
<dbReference type="GO" id="GO:0009423">
    <property type="term" value="P:chorismate biosynthetic process"/>
    <property type="evidence" value="ECO:0007669"/>
    <property type="project" value="UniProtKB-UniRule"/>
</dbReference>
<gene>
    <name evidence="12" type="primary">aroA_1</name>
    <name evidence="9" type="synonym">aroA</name>
    <name evidence="12" type="ORF">NCTC13832_01298</name>
    <name evidence="11" type="ORF">TP70_01615</name>
</gene>
<protein>
    <recommendedName>
        <fullName evidence="9">3-phosphoshikimate 1-carboxyvinyltransferase</fullName>
        <ecNumber evidence="9">2.5.1.19</ecNumber>
    </recommendedName>
    <alternativeName>
        <fullName evidence="9">5-enolpyruvylshikimate-3-phosphate synthase</fullName>
        <shortName evidence="9">EPSP synthase</shortName>
        <shortName evidence="9">EPSPS</shortName>
    </alternativeName>
</protein>
<feature type="binding site" evidence="9">
    <location>
        <position position="167"/>
    </location>
    <ligand>
        <name>3-phosphoshikimate</name>
        <dbReference type="ChEBI" id="CHEBI:145989"/>
    </ligand>
</feature>
<dbReference type="GO" id="GO:0005737">
    <property type="term" value="C:cytoplasm"/>
    <property type="evidence" value="ECO:0007669"/>
    <property type="project" value="UniProtKB-SubCell"/>
</dbReference>
<feature type="binding site" evidence="9">
    <location>
        <position position="93"/>
    </location>
    <ligand>
        <name>phosphoenolpyruvate</name>
        <dbReference type="ChEBI" id="CHEBI:58702"/>
    </ligand>
</feature>
<dbReference type="HAMAP" id="MF_00210">
    <property type="entry name" value="EPSP_synth"/>
    <property type="match status" value="1"/>
</dbReference>
<dbReference type="GO" id="GO:0009073">
    <property type="term" value="P:aromatic amino acid family biosynthetic process"/>
    <property type="evidence" value="ECO:0007669"/>
    <property type="project" value="UniProtKB-KW"/>
</dbReference>
<keyword evidence="6 9" id="KW-0808">Transferase</keyword>
<evidence type="ECO:0000256" key="8">
    <source>
        <dbReference type="ARBA" id="ARBA00044633"/>
    </source>
</evidence>
<evidence type="ECO:0000256" key="4">
    <source>
        <dbReference type="ARBA" id="ARBA00022490"/>
    </source>
</evidence>
<dbReference type="UniPathway" id="UPA00053">
    <property type="reaction ID" value="UER00089"/>
</dbReference>
<dbReference type="GO" id="GO:0008652">
    <property type="term" value="P:amino acid biosynthetic process"/>
    <property type="evidence" value="ECO:0007669"/>
    <property type="project" value="UniProtKB-KW"/>
</dbReference>
<dbReference type="PANTHER" id="PTHR21090:SF5">
    <property type="entry name" value="PENTAFUNCTIONAL AROM POLYPEPTIDE"/>
    <property type="match status" value="1"/>
</dbReference>
<dbReference type="EC" id="2.5.1.19" evidence="9"/>
<feature type="binding site" evidence="9">
    <location>
        <position position="315"/>
    </location>
    <ligand>
        <name>3-phosphoshikimate</name>
        <dbReference type="ChEBI" id="CHEBI:145989"/>
    </ligand>
</feature>
<evidence type="ECO:0000256" key="3">
    <source>
        <dbReference type="ARBA" id="ARBA00009948"/>
    </source>
</evidence>
<organism evidence="12 14">
    <name type="scientific">Staphylococcus microti</name>
    <dbReference type="NCBI Taxonomy" id="569857"/>
    <lineage>
        <taxon>Bacteria</taxon>
        <taxon>Bacillati</taxon>
        <taxon>Bacillota</taxon>
        <taxon>Bacilli</taxon>
        <taxon>Bacillales</taxon>
        <taxon>Staphylococcaceae</taxon>
        <taxon>Staphylococcus</taxon>
    </lineage>
</organism>
<comment type="catalytic activity">
    <reaction evidence="8">
        <text>3-phosphoshikimate + phosphoenolpyruvate = 5-O-(1-carboxyvinyl)-3-phosphoshikimate + phosphate</text>
        <dbReference type="Rhea" id="RHEA:21256"/>
        <dbReference type="ChEBI" id="CHEBI:43474"/>
        <dbReference type="ChEBI" id="CHEBI:57701"/>
        <dbReference type="ChEBI" id="CHEBI:58702"/>
        <dbReference type="ChEBI" id="CHEBI:145989"/>
        <dbReference type="EC" id="2.5.1.19"/>
    </reaction>
    <physiologicalReaction direction="left-to-right" evidence="8">
        <dbReference type="Rhea" id="RHEA:21257"/>
    </physiologicalReaction>
</comment>
<feature type="binding site" evidence="9">
    <location>
        <position position="388"/>
    </location>
    <ligand>
        <name>phosphoenolpyruvate</name>
        <dbReference type="ChEBI" id="CHEBI:58702"/>
    </ligand>
</feature>
<dbReference type="FunFam" id="3.65.10.10:FF:000006">
    <property type="entry name" value="3-phosphoshikimate 1-carboxyvinyltransferase"/>
    <property type="match status" value="1"/>
</dbReference>
<feature type="binding site" evidence="9">
    <location>
        <position position="346"/>
    </location>
    <ligand>
        <name>phosphoenolpyruvate</name>
        <dbReference type="ChEBI" id="CHEBI:58702"/>
    </ligand>
</feature>
<comment type="subunit">
    <text evidence="9">Monomer.</text>
</comment>
<dbReference type="FunFam" id="3.65.10.10:FF:000005">
    <property type="entry name" value="3-phosphoshikimate 1-carboxyvinyltransferase"/>
    <property type="match status" value="1"/>
</dbReference>
<sequence>MATTIDLHGPLTGEITVPGDKSMTHRAIILGSLAEGESVIYQPLLGEDCLRTAEIFRLLGVSITIESDRITIQSPGYKNFKTPHQVLYTGNSGTTTRLLAGLLGGAGIQSVLSGDASIGKRPMARIMTPLQQMNIQISGVDDQYTPLILTPSKVKGIHFKMHVASAQVKSAILFAGLFAHETSIVEEIDVSRNHTETMFAHYGIPIQVEDLTVTLPPNGIKHIHPADFHVPGDISSAAFFIVAGLIIPGSDITIHNVGINSTRDGILEVVKNMGGNLTVFNVTDGPEPTASIRVQYTPDLQGTEISGQLIPRCIDELPVIALLCTQAQGSSIIKNAEELKVKETNRIDTTANELNKLGLSLEPTSDGLIIHPSNVTKVEVLDSHTDHRIGMMLAVASLLTQDAYTINRFDSVNVSFPGFLPVLKQLENEG</sequence>
<feature type="binding site" evidence="9">
    <location>
        <position position="22"/>
    </location>
    <ligand>
        <name>3-phosphoshikimate</name>
        <dbReference type="ChEBI" id="CHEBI:145989"/>
    </ligand>
</feature>
<dbReference type="InterPro" id="IPR013792">
    <property type="entry name" value="RNA3'P_cycl/enolpyr_Trfase_a/b"/>
</dbReference>
<dbReference type="GO" id="GO:0003866">
    <property type="term" value="F:3-phosphoshikimate 1-carboxyvinyltransferase activity"/>
    <property type="evidence" value="ECO:0007669"/>
    <property type="project" value="UniProtKB-UniRule"/>
</dbReference>
<dbReference type="PROSITE" id="PS00104">
    <property type="entry name" value="EPSP_SYNTHASE_1"/>
    <property type="match status" value="1"/>
</dbReference>
<dbReference type="CDD" id="cd01556">
    <property type="entry name" value="EPSP_synthase"/>
    <property type="match status" value="1"/>
</dbReference>
<dbReference type="Proteomes" id="UP000032366">
    <property type="component" value="Unassembled WGS sequence"/>
</dbReference>
<feature type="binding site" evidence="9">
    <location>
        <position position="26"/>
    </location>
    <ligand>
        <name>3-phosphoshikimate</name>
        <dbReference type="ChEBI" id="CHEBI:145989"/>
    </ligand>
</feature>
<keyword evidence="4 9" id="KW-0963">Cytoplasm</keyword>
<dbReference type="Pfam" id="PF00275">
    <property type="entry name" value="EPSP_synthase"/>
    <property type="match status" value="1"/>
</dbReference>
<evidence type="ECO:0000256" key="2">
    <source>
        <dbReference type="ARBA" id="ARBA00004811"/>
    </source>
</evidence>
<evidence type="ECO:0000256" key="6">
    <source>
        <dbReference type="ARBA" id="ARBA00022679"/>
    </source>
</evidence>
<dbReference type="PIRSF" id="PIRSF000505">
    <property type="entry name" value="EPSPS"/>
    <property type="match status" value="1"/>
</dbReference>
<feature type="active site" description="Proton acceptor" evidence="9">
    <location>
        <position position="315"/>
    </location>
</feature>
<comment type="similarity">
    <text evidence="3 9">Belongs to the EPSP synthase family.</text>
</comment>
<evidence type="ECO:0000259" key="10">
    <source>
        <dbReference type="Pfam" id="PF00275"/>
    </source>
</evidence>
<keyword evidence="5 9" id="KW-0028">Amino-acid biosynthesis</keyword>
<evidence type="ECO:0000256" key="5">
    <source>
        <dbReference type="ARBA" id="ARBA00022605"/>
    </source>
</evidence>
<feature type="binding site" evidence="9">
    <location>
        <position position="165"/>
    </location>
    <ligand>
        <name>3-phosphoshikimate</name>
        <dbReference type="ChEBI" id="CHEBI:145989"/>
    </ligand>
</feature>
<dbReference type="PANTHER" id="PTHR21090">
    <property type="entry name" value="AROM/DEHYDROQUINATE SYNTHASE"/>
    <property type="match status" value="1"/>
</dbReference>
<dbReference type="STRING" id="569857.TP70_01615"/>
<comment type="pathway">
    <text evidence="2 9">Metabolic intermediate biosynthesis; chorismate biosynthesis; chorismate from D-erythrose 4-phosphate and phosphoenolpyruvate: step 6/7.</text>
</comment>
<dbReference type="InterPro" id="IPR006264">
    <property type="entry name" value="EPSP_synthase"/>
</dbReference>
<evidence type="ECO:0000256" key="7">
    <source>
        <dbReference type="ARBA" id="ARBA00023141"/>
    </source>
</evidence>
<evidence type="ECO:0000313" key="13">
    <source>
        <dbReference type="Proteomes" id="UP000032366"/>
    </source>
</evidence>
<keyword evidence="13" id="KW-1185">Reference proteome</keyword>
<evidence type="ECO:0000313" key="14">
    <source>
        <dbReference type="Proteomes" id="UP000254100"/>
    </source>
</evidence>
<comment type="subcellular location">
    <subcellularLocation>
        <location evidence="9">Cytoplasm</location>
    </subcellularLocation>
</comment>
<feature type="binding site" evidence="9">
    <location>
        <position position="167"/>
    </location>
    <ligand>
        <name>phosphoenolpyruvate</name>
        <dbReference type="ChEBI" id="CHEBI:58702"/>
    </ligand>
</feature>
<dbReference type="OrthoDB" id="9809920at2"/>
<dbReference type="EMBL" id="JXWY01000009">
    <property type="protein sequence ID" value="KIX91512.1"/>
    <property type="molecule type" value="Genomic_DNA"/>
</dbReference>
<dbReference type="InterPro" id="IPR001986">
    <property type="entry name" value="Enolpyruvate_Tfrase_dom"/>
</dbReference>
<reference evidence="11 13" key="1">
    <citation type="submission" date="2015-01" db="EMBL/GenBank/DDBJ databases">
        <authorList>
            <person name="Guo J."/>
        </authorList>
    </citation>
    <scope>NUCLEOTIDE SEQUENCE [LARGE SCALE GENOMIC DNA]</scope>
    <source>
        <strain evidence="11 13">DSM 22147</strain>
    </source>
</reference>
<evidence type="ECO:0000313" key="11">
    <source>
        <dbReference type="EMBL" id="KIX91512.1"/>
    </source>
</evidence>
<dbReference type="Proteomes" id="UP000254100">
    <property type="component" value="Unassembled WGS sequence"/>
</dbReference>
<comment type="function">
    <text evidence="1 9">Catalyzes the transfer of the enolpyruvyl moiety of phosphoenolpyruvate (PEP) to the 5-hydroxyl of shikimate-3-phosphate (S3P) to produce enolpyruvyl shikimate-3-phosphate and inorganic phosphate.</text>
</comment>
<feature type="domain" description="Enolpyruvate transferase" evidence="10">
    <location>
        <begin position="9"/>
        <end position="423"/>
    </location>
</feature>
<dbReference type="InterPro" id="IPR023193">
    <property type="entry name" value="EPSP_synthase_CS"/>
</dbReference>
<proteinExistence type="inferred from homology"/>
<feature type="binding site" evidence="9">
    <location>
        <position position="342"/>
    </location>
    <ligand>
        <name>3-phosphoshikimate</name>
        <dbReference type="ChEBI" id="CHEBI:145989"/>
    </ligand>
</feature>
<dbReference type="NCBIfam" id="TIGR01356">
    <property type="entry name" value="aroA"/>
    <property type="match status" value="1"/>
</dbReference>
<reference evidence="12 14" key="2">
    <citation type="submission" date="2018-06" db="EMBL/GenBank/DDBJ databases">
        <authorList>
            <consortium name="Pathogen Informatics"/>
            <person name="Doyle S."/>
        </authorList>
    </citation>
    <scope>NUCLEOTIDE SEQUENCE [LARGE SCALE GENOMIC DNA]</scope>
    <source>
        <strain evidence="12 14">NCTC13832</strain>
    </source>
</reference>
<keyword evidence="7 9" id="KW-0057">Aromatic amino acid biosynthesis</keyword>
<dbReference type="AlphaFoldDB" id="A0A0D6XSE2"/>
<name>A0A0D6XSE2_9STAP</name>
<evidence type="ECO:0000256" key="1">
    <source>
        <dbReference type="ARBA" id="ARBA00002174"/>
    </source>
</evidence>
<dbReference type="RefSeq" id="WP_044358864.1">
    <property type="nucleotide sequence ID" value="NZ_JXWY01000009.1"/>
</dbReference>
<evidence type="ECO:0000313" key="12">
    <source>
        <dbReference type="EMBL" id="SUM57614.1"/>
    </source>
</evidence>
<feature type="binding site" evidence="9">
    <location>
        <position position="21"/>
    </location>
    <ligand>
        <name>phosphoenolpyruvate</name>
        <dbReference type="ChEBI" id="CHEBI:58702"/>
    </ligand>
</feature>
<feature type="binding site" evidence="9">
    <location>
        <position position="121"/>
    </location>
    <ligand>
        <name>phosphoenolpyruvate</name>
        <dbReference type="ChEBI" id="CHEBI:58702"/>
    </ligand>
</feature>
<dbReference type="EMBL" id="UHDT01000001">
    <property type="protein sequence ID" value="SUM57614.1"/>
    <property type="molecule type" value="Genomic_DNA"/>
</dbReference>